<name>A0A7I7S211_9MYCO</name>
<dbReference type="KEGG" id="marz:MARA_44160"/>
<protein>
    <submittedName>
        <fullName evidence="2">Molybdenum cofactor biosysynthesis protein</fullName>
    </submittedName>
</protein>
<dbReference type="RefSeq" id="WP_163920778.1">
    <property type="nucleotide sequence ID" value="NZ_AP022593.1"/>
</dbReference>
<dbReference type="InterPro" id="IPR005303">
    <property type="entry name" value="MOCOS_middle"/>
</dbReference>
<keyword evidence="3" id="KW-1185">Reference proteome</keyword>
<gene>
    <name evidence="2" type="ORF">MARA_44160</name>
</gene>
<dbReference type="GO" id="GO:0003824">
    <property type="term" value="F:catalytic activity"/>
    <property type="evidence" value="ECO:0007669"/>
    <property type="project" value="InterPro"/>
</dbReference>
<evidence type="ECO:0000313" key="2">
    <source>
        <dbReference type="EMBL" id="BBY50948.1"/>
    </source>
</evidence>
<evidence type="ECO:0000313" key="3">
    <source>
        <dbReference type="Proteomes" id="UP000467428"/>
    </source>
</evidence>
<geneLocation type="plasmid" evidence="3">
    <name>pjcm18538 dna</name>
</geneLocation>
<dbReference type="GO" id="GO:0030170">
    <property type="term" value="F:pyridoxal phosphate binding"/>
    <property type="evidence" value="ECO:0007669"/>
    <property type="project" value="InterPro"/>
</dbReference>
<dbReference type="InterPro" id="IPR005302">
    <property type="entry name" value="MoCF_Sase_C"/>
</dbReference>
<dbReference type="InterPro" id="IPR011037">
    <property type="entry name" value="Pyrv_Knase-like_insert_dom_sf"/>
</dbReference>
<accession>A0A7I7S211</accession>
<dbReference type="Pfam" id="PF03473">
    <property type="entry name" value="MOSC"/>
    <property type="match status" value="1"/>
</dbReference>
<dbReference type="SUPFAM" id="SSF50800">
    <property type="entry name" value="PK beta-barrel domain-like"/>
    <property type="match status" value="1"/>
</dbReference>
<feature type="domain" description="MOSC" evidence="1">
    <location>
        <begin position="149"/>
        <end position="294"/>
    </location>
</feature>
<sequence>MTDATVTQLWRFPVKSMGGSQVDRVRIDRRGVHADRLWAVRDVPNGVTASARRVPVLLGCSARYAAEPGADAGPGNAPAVVISLPDGREFAGDDPAVHDALSELVGREMRLVALPPHDDRSEHRMTVANSLNNFSPAQVRSDFGLDEAEPLPDTSVFSTRQIVTLARYSTPPGTFVDLSPVHLLSTASLRDLASGGAPYDVRRFRPNVLVDVEAPDREFPESAWVGGDVTVGKMVLRVTNPTIRCVVPTRPQPDLELDRKLTRQLAERTNRFLGIYADVATPGMVTVGDTVSVRLASPPGAVKRAATAAQEVATRGVQRLLEATVLRGRD</sequence>
<dbReference type="EMBL" id="AP022593">
    <property type="protein sequence ID" value="BBY50948.1"/>
    <property type="molecule type" value="Genomic_DNA"/>
</dbReference>
<reference evidence="2 3" key="1">
    <citation type="journal article" date="2019" name="Emerg. Microbes Infect.">
        <title>Comprehensive subspecies identification of 175 nontuberculous mycobacteria species based on 7547 genomic profiles.</title>
        <authorList>
            <person name="Matsumoto Y."/>
            <person name="Kinjo T."/>
            <person name="Motooka D."/>
            <person name="Nabeya D."/>
            <person name="Jung N."/>
            <person name="Uechi K."/>
            <person name="Horii T."/>
            <person name="Iida T."/>
            <person name="Fujita J."/>
            <person name="Nakamura S."/>
        </authorList>
    </citation>
    <scope>NUCLEOTIDE SEQUENCE [LARGE SCALE GENOMIC DNA]</scope>
    <source>
        <strain evidence="2 3">JCM 18538</strain>
    </source>
</reference>
<dbReference type="GO" id="GO:0030151">
    <property type="term" value="F:molybdenum ion binding"/>
    <property type="evidence" value="ECO:0007669"/>
    <property type="project" value="InterPro"/>
</dbReference>
<dbReference type="Proteomes" id="UP000467428">
    <property type="component" value="Chromosome"/>
</dbReference>
<organism evidence="2 3">
    <name type="scientific">Mycolicibacterium arabiense</name>
    <dbReference type="NCBI Taxonomy" id="1286181"/>
    <lineage>
        <taxon>Bacteria</taxon>
        <taxon>Bacillati</taxon>
        <taxon>Actinomycetota</taxon>
        <taxon>Actinomycetes</taxon>
        <taxon>Mycobacteriales</taxon>
        <taxon>Mycobacteriaceae</taxon>
        <taxon>Mycolicibacterium</taxon>
    </lineage>
</organism>
<dbReference type="PROSITE" id="PS51340">
    <property type="entry name" value="MOSC"/>
    <property type="match status" value="1"/>
</dbReference>
<proteinExistence type="predicted"/>
<dbReference type="AlphaFoldDB" id="A0A7I7S211"/>
<dbReference type="Gene3D" id="2.40.33.20">
    <property type="entry name" value="PK beta-barrel domain-like"/>
    <property type="match status" value="1"/>
</dbReference>
<evidence type="ECO:0000259" key="1">
    <source>
        <dbReference type="PROSITE" id="PS51340"/>
    </source>
</evidence>
<dbReference type="Pfam" id="PF03476">
    <property type="entry name" value="MOSC_N"/>
    <property type="match status" value="1"/>
</dbReference>